<dbReference type="PROSITE" id="PS50088">
    <property type="entry name" value="ANK_REPEAT"/>
    <property type="match status" value="1"/>
</dbReference>
<dbReference type="SUPFAM" id="SSF48403">
    <property type="entry name" value="Ankyrin repeat"/>
    <property type="match status" value="1"/>
</dbReference>
<keyword evidence="5" id="KW-1185">Reference proteome</keyword>
<dbReference type="Pfam" id="PF13637">
    <property type="entry name" value="Ank_4"/>
    <property type="match status" value="1"/>
</dbReference>
<keyword evidence="2 3" id="KW-0040">ANK repeat</keyword>
<protein>
    <submittedName>
        <fullName evidence="4">Uncharacterized protein</fullName>
    </submittedName>
</protein>
<dbReference type="InterPro" id="IPR036770">
    <property type="entry name" value="Ankyrin_rpt-contain_sf"/>
</dbReference>
<gene>
    <name evidence="4" type="ORF">TrLO_g6445</name>
</gene>
<dbReference type="PANTHER" id="PTHR24201:SF2">
    <property type="entry name" value="ANKYRIN REPEAT DOMAIN-CONTAINING PROTEIN 42"/>
    <property type="match status" value="1"/>
</dbReference>
<feature type="repeat" description="ANK" evidence="3">
    <location>
        <begin position="48"/>
        <end position="80"/>
    </location>
</feature>
<dbReference type="Proteomes" id="UP001165122">
    <property type="component" value="Unassembled WGS sequence"/>
</dbReference>
<comment type="caution">
    <text evidence="4">The sequence shown here is derived from an EMBL/GenBank/DDBJ whole genome shotgun (WGS) entry which is preliminary data.</text>
</comment>
<dbReference type="SMART" id="SM00248">
    <property type="entry name" value="ANK"/>
    <property type="match status" value="2"/>
</dbReference>
<evidence type="ECO:0000256" key="3">
    <source>
        <dbReference type="PROSITE-ProRule" id="PRU00023"/>
    </source>
</evidence>
<evidence type="ECO:0000256" key="2">
    <source>
        <dbReference type="ARBA" id="ARBA00023043"/>
    </source>
</evidence>
<proteinExistence type="predicted"/>
<dbReference type="InterPro" id="IPR002110">
    <property type="entry name" value="Ankyrin_rpt"/>
</dbReference>
<sequence length="163" mass="17741">MPFGLNASEADTSFEDPENEVITAAGDGDLSRVQALLPAKGFNHSDSNGYSCLHAAAAYKRIEVVNWLLSSGVDVNIMDNDGDTPLHHCESLQMAQILVAKGADRNLTNAEGKTAMDLRGEDIIPENDEDYDSDDDEQRDIKEMLSFLLGIEGTISFTATMEE</sequence>
<organism evidence="4 5">
    <name type="scientific">Triparma laevis f. longispina</name>
    <dbReference type="NCBI Taxonomy" id="1714387"/>
    <lineage>
        <taxon>Eukaryota</taxon>
        <taxon>Sar</taxon>
        <taxon>Stramenopiles</taxon>
        <taxon>Ochrophyta</taxon>
        <taxon>Bolidophyceae</taxon>
        <taxon>Parmales</taxon>
        <taxon>Triparmaceae</taxon>
        <taxon>Triparma</taxon>
    </lineage>
</organism>
<dbReference type="PANTHER" id="PTHR24201">
    <property type="entry name" value="ANK_REP_REGION DOMAIN-CONTAINING PROTEIN"/>
    <property type="match status" value="1"/>
</dbReference>
<keyword evidence="1" id="KW-0677">Repeat</keyword>
<reference evidence="5" key="1">
    <citation type="journal article" date="2023" name="Commun. Biol.">
        <title>Genome analysis of Parmales, the sister group of diatoms, reveals the evolutionary specialization of diatoms from phago-mixotrophs to photoautotrophs.</title>
        <authorList>
            <person name="Ban H."/>
            <person name="Sato S."/>
            <person name="Yoshikawa S."/>
            <person name="Yamada K."/>
            <person name="Nakamura Y."/>
            <person name="Ichinomiya M."/>
            <person name="Sato N."/>
            <person name="Blanc-Mathieu R."/>
            <person name="Endo H."/>
            <person name="Kuwata A."/>
            <person name="Ogata H."/>
        </authorList>
    </citation>
    <scope>NUCLEOTIDE SEQUENCE [LARGE SCALE GENOMIC DNA]</scope>
    <source>
        <strain evidence="5">NIES 3700</strain>
    </source>
</reference>
<accession>A0A9W6ZUC3</accession>
<dbReference type="InterPro" id="IPR050776">
    <property type="entry name" value="Ank_Repeat/CDKN_Inhibitor"/>
</dbReference>
<dbReference type="PROSITE" id="PS50297">
    <property type="entry name" value="ANK_REP_REGION"/>
    <property type="match status" value="1"/>
</dbReference>
<dbReference type="AlphaFoldDB" id="A0A9W6ZUC3"/>
<dbReference type="OrthoDB" id="47198at2759"/>
<dbReference type="Gene3D" id="1.25.40.20">
    <property type="entry name" value="Ankyrin repeat-containing domain"/>
    <property type="match status" value="1"/>
</dbReference>
<evidence type="ECO:0000313" key="5">
    <source>
        <dbReference type="Proteomes" id="UP001165122"/>
    </source>
</evidence>
<evidence type="ECO:0000256" key="1">
    <source>
        <dbReference type="ARBA" id="ARBA00022737"/>
    </source>
</evidence>
<evidence type="ECO:0000313" key="4">
    <source>
        <dbReference type="EMBL" id="GMH59721.1"/>
    </source>
</evidence>
<dbReference type="EMBL" id="BRXW01000491">
    <property type="protein sequence ID" value="GMH59721.1"/>
    <property type="molecule type" value="Genomic_DNA"/>
</dbReference>
<dbReference type="GO" id="GO:0005634">
    <property type="term" value="C:nucleus"/>
    <property type="evidence" value="ECO:0007669"/>
    <property type="project" value="TreeGrafter"/>
</dbReference>
<name>A0A9W6ZUC3_9STRA</name>